<evidence type="ECO:0000313" key="3">
    <source>
        <dbReference type="Proteomes" id="UP001152795"/>
    </source>
</evidence>
<organism evidence="2 3">
    <name type="scientific">Paramuricea clavata</name>
    <name type="common">Red gorgonian</name>
    <name type="synonym">Violescent sea-whip</name>
    <dbReference type="NCBI Taxonomy" id="317549"/>
    <lineage>
        <taxon>Eukaryota</taxon>
        <taxon>Metazoa</taxon>
        <taxon>Cnidaria</taxon>
        <taxon>Anthozoa</taxon>
        <taxon>Octocorallia</taxon>
        <taxon>Malacalcyonacea</taxon>
        <taxon>Plexauridae</taxon>
        <taxon>Paramuricea</taxon>
    </lineage>
</organism>
<accession>A0A7D9KZC2</accession>
<keyword evidence="3" id="KW-1185">Reference proteome</keyword>
<dbReference type="FunFam" id="3.30.420.10:FF:000063">
    <property type="entry name" value="Retrovirus-related Pol polyprotein from transposon 297-like Protein"/>
    <property type="match status" value="1"/>
</dbReference>
<feature type="compositionally biased region" description="Polar residues" evidence="1">
    <location>
        <begin position="356"/>
        <end position="365"/>
    </location>
</feature>
<dbReference type="FunFam" id="1.10.340.70:FF:000003">
    <property type="entry name" value="Protein CBG25708"/>
    <property type="match status" value="1"/>
</dbReference>
<dbReference type="OrthoDB" id="775972at2759"/>
<gene>
    <name evidence="2" type="ORF">PACLA_8A056577</name>
</gene>
<sequence>MSHPDRMAEEYVNFIERHTAPRAMPLDEIATATRADKTLSTLVTCLRTNKWSTEILTSFKHIKDELTVTNNGIILRGHRIVIPQALQQRAIDIAHETHLGLTKTKALIREKIWFPNIDAMVKTTLDRCLTCQALGRPGPPAPITPTTMPDGPWQTVHVDFYGPLPTGEYLLVVVDRYSRFPEVEIVHSTRASTVIPKLDKIFAVHGIPTLLKSDNGPPFNGEEYQRYLTALGIKAIFSTPKWPQGNAEVERFMQPLGKSLKAAKLDGRPWKQELSRFLLHYRTTPHCTTGVPPSELLFNRQVQGKLPILQNAISLTVTTRLGKRKQERRNKLTPNFNETPHIVISRNNNTVTARSQTGHTITRNVSHFKPIPKPKIDVQVDDDDDSETYDAERTERDRVDTSNPEPRRSTRNVRQPERYGEGIPSSVIR</sequence>
<dbReference type="SUPFAM" id="SSF53098">
    <property type="entry name" value="Ribonuclease H-like"/>
    <property type="match status" value="1"/>
</dbReference>
<dbReference type="InterPro" id="IPR036397">
    <property type="entry name" value="RNaseH_sf"/>
</dbReference>
<dbReference type="Proteomes" id="UP001152795">
    <property type="component" value="Unassembled WGS sequence"/>
</dbReference>
<dbReference type="InterPro" id="IPR001584">
    <property type="entry name" value="Integrase_cat-core"/>
</dbReference>
<dbReference type="PANTHER" id="PTHR37984:SF11">
    <property type="entry name" value="INTEGRASE CATALYTIC DOMAIN-CONTAINING PROTEIN"/>
    <property type="match status" value="1"/>
</dbReference>
<dbReference type="InterPro" id="IPR041588">
    <property type="entry name" value="Integrase_H2C2"/>
</dbReference>
<protein>
    <submittedName>
        <fullName evidence="2">PREDICTED: uncharacterized protein K02A2.6-like</fullName>
    </submittedName>
</protein>
<dbReference type="Gene3D" id="1.10.340.70">
    <property type="match status" value="1"/>
</dbReference>
<reference evidence="2" key="1">
    <citation type="submission" date="2020-04" db="EMBL/GenBank/DDBJ databases">
        <authorList>
            <person name="Alioto T."/>
            <person name="Alioto T."/>
            <person name="Gomez Garrido J."/>
        </authorList>
    </citation>
    <scope>NUCLEOTIDE SEQUENCE</scope>
    <source>
        <strain evidence="2">A484AB</strain>
    </source>
</reference>
<dbReference type="Pfam" id="PF00665">
    <property type="entry name" value="rve"/>
    <property type="match status" value="1"/>
</dbReference>
<dbReference type="Pfam" id="PF17921">
    <property type="entry name" value="Integrase_H2C2"/>
    <property type="match status" value="1"/>
</dbReference>
<dbReference type="Gene3D" id="3.30.420.10">
    <property type="entry name" value="Ribonuclease H-like superfamily/Ribonuclease H"/>
    <property type="match status" value="1"/>
</dbReference>
<evidence type="ECO:0000256" key="1">
    <source>
        <dbReference type="SAM" id="MobiDB-lite"/>
    </source>
</evidence>
<comment type="caution">
    <text evidence="2">The sequence shown here is derived from an EMBL/GenBank/DDBJ whole genome shotgun (WGS) entry which is preliminary data.</text>
</comment>
<dbReference type="InterPro" id="IPR050951">
    <property type="entry name" value="Retrovirus_Pol_polyprotein"/>
</dbReference>
<evidence type="ECO:0000313" key="2">
    <source>
        <dbReference type="EMBL" id="CAB4022058.1"/>
    </source>
</evidence>
<dbReference type="GO" id="GO:0003676">
    <property type="term" value="F:nucleic acid binding"/>
    <property type="evidence" value="ECO:0007669"/>
    <property type="project" value="InterPro"/>
</dbReference>
<feature type="region of interest" description="Disordered" evidence="1">
    <location>
        <begin position="356"/>
        <end position="429"/>
    </location>
</feature>
<proteinExistence type="predicted"/>
<dbReference type="InterPro" id="IPR012337">
    <property type="entry name" value="RNaseH-like_sf"/>
</dbReference>
<dbReference type="AlphaFoldDB" id="A0A7D9KZC2"/>
<dbReference type="PANTHER" id="PTHR37984">
    <property type="entry name" value="PROTEIN CBG26694"/>
    <property type="match status" value="1"/>
</dbReference>
<dbReference type="GO" id="GO:0015074">
    <property type="term" value="P:DNA integration"/>
    <property type="evidence" value="ECO:0007669"/>
    <property type="project" value="InterPro"/>
</dbReference>
<dbReference type="PROSITE" id="PS50994">
    <property type="entry name" value="INTEGRASE"/>
    <property type="match status" value="1"/>
</dbReference>
<name>A0A7D9KZC2_PARCT</name>
<feature type="compositionally biased region" description="Basic and acidic residues" evidence="1">
    <location>
        <begin position="390"/>
        <end position="420"/>
    </location>
</feature>
<feature type="compositionally biased region" description="Acidic residues" evidence="1">
    <location>
        <begin position="379"/>
        <end position="389"/>
    </location>
</feature>
<dbReference type="EMBL" id="CACRXK020011779">
    <property type="protein sequence ID" value="CAB4022058.1"/>
    <property type="molecule type" value="Genomic_DNA"/>
</dbReference>